<dbReference type="Proteomes" id="UP000271925">
    <property type="component" value="Unassembled WGS sequence"/>
</dbReference>
<protein>
    <submittedName>
        <fullName evidence="2">DUF3784 domain-containing protein</fullName>
    </submittedName>
</protein>
<keyword evidence="1" id="KW-0812">Transmembrane</keyword>
<organism evidence="2 3">
    <name type="scientific">Larkinella rosea</name>
    <dbReference type="NCBI Taxonomy" id="2025312"/>
    <lineage>
        <taxon>Bacteria</taxon>
        <taxon>Pseudomonadati</taxon>
        <taxon>Bacteroidota</taxon>
        <taxon>Cytophagia</taxon>
        <taxon>Cytophagales</taxon>
        <taxon>Spirosomataceae</taxon>
        <taxon>Larkinella</taxon>
    </lineage>
</organism>
<feature type="transmembrane region" description="Helical" evidence="1">
    <location>
        <begin position="77"/>
        <end position="97"/>
    </location>
</feature>
<keyword evidence="1" id="KW-0472">Membrane</keyword>
<dbReference type="RefSeq" id="WP_124877232.1">
    <property type="nucleotide sequence ID" value="NZ_RQJO01000010.1"/>
</dbReference>
<feature type="transmembrane region" description="Helical" evidence="1">
    <location>
        <begin position="52"/>
        <end position="71"/>
    </location>
</feature>
<keyword evidence="1" id="KW-1133">Transmembrane helix</keyword>
<accession>A0A3P1BIP2</accession>
<comment type="caution">
    <text evidence="2">The sequence shown here is derived from an EMBL/GenBank/DDBJ whole genome shotgun (WGS) entry which is preliminary data.</text>
</comment>
<name>A0A3P1BIP2_9BACT</name>
<dbReference type="EMBL" id="RQJO01000010">
    <property type="protein sequence ID" value="RRB00766.1"/>
    <property type="molecule type" value="Genomic_DNA"/>
</dbReference>
<keyword evidence="3" id="KW-1185">Reference proteome</keyword>
<dbReference type="Pfam" id="PF12650">
    <property type="entry name" value="DUF3784"/>
    <property type="match status" value="1"/>
</dbReference>
<dbReference type="InterPro" id="IPR017259">
    <property type="entry name" value="UCP037672"/>
</dbReference>
<gene>
    <name evidence="2" type="ORF">EHT25_21455</name>
</gene>
<sequence length="103" mass="11572">MMFPFIILALVGAFLVLLGWIIWKFKIARAIAGYDETKIIDPDGFARWNGKCLMGSGIVSWLFGAISLLFQSKNSETILFLLFMFLMMTTAAVTVAGSQRYHK</sequence>
<evidence type="ECO:0000313" key="3">
    <source>
        <dbReference type="Proteomes" id="UP000271925"/>
    </source>
</evidence>
<feature type="transmembrane region" description="Helical" evidence="1">
    <location>
        <begin position="6"/>
        <end position="23"/>
    </location>
</feature>
<evidence type="ECO:0000313" key="2">
    <source>
        <dbReference type="EMBL" id="RRB00766.1"/>
    </source>
</evidence>
<reference evidence="2 3" key="1">
    <citation type="submission" date="2018-11" db="EMBL/GenBank/DDBJ databases">
        <authorList>
            <person name="Zhou Z."/>
            <person name="Wang G."/>
        </authorList>
    </citation>
    <scope>NUCLEOTIDE SEQUENCE [LARGE SCALE GENOMIC DNA]</scope>
    <source>
        <strain evidence="2 3">KCTC52004</strain>
    </source>
</reference>
<evidence type="ECO:0000256" key="1">
    <source>
        <dbReference type="SAM" id="Phobius"/>
    </source>
</evidence>
<proteinExistence type="predicted"/>
<dbReference type="AlphaFoldDB" id="A0A3P1BIP2"/>
<dbReference type="OrthoDB" id="797554at2"/>